<dbReference type="AlphaFoldDB" id="A0A173Y3Y8"/>
<dbReference type="EMBL" id="CYZX01000001">
    <property type="protein sequence ID" value="CUN58882.1"/>
    <property type="molecule type" value="Genomic_DNA"/>
</dbReference>
<feature type="transmembrane region" description="Helical" evidence="1">
    <location>
        <begin position="129"/>
        <end position="149"/>
    </location>
</feature>
<dbReference type="OrthoDB" id="1938827at2"/>
<sequence>MTLEKGIFLRAKDEYDCEFILSPISNFNRTTYLNLRLLIRTILSLPLALYLGYSLYYTCNSIVDIKSFILSFIITYILSFYLIQIPHELIHYIIYSNFLSDQKAKIKLFNRKRLITSTYNGEINYTRSLLGLIAPVLIISSILSVILILKGFNIVIYGVMWANLIISAEDILNIFIYISSNDVSKGIYELPNDYNYLINEMQKQDE</sequence>
<keyword evidence="1" id="KW-0812">Transmembrane</keyword>
<evidence type="ECO:0000313" key="3">
    <source>
        <dbReference type="Proteomes" id="UP000095594"/>
    </source>
</evidence>
<name>A0A173Y3Y8_9CLOT</name>
<accession>A0A173Y3Y8</accession>
<protein>
    <submittedName>
        <fullName evidence="2">Protein of uncharacterized function (DUF3267)</fullName>
    </submittedName>
</protein>
<proteinExistence type="predicted"/>
<gene>
    <name evidence="2" type="ORF">ERS852471_00196</name>
</gene>
<keyword evidence="1" id="KW-1133">Transmembrane helix</keyword>
<evidence type="ECO:0000256" key="1">
    <source>
        <dbReference type="SAM" id="Phobius"/>
    </source>
</evidence>
<dbReference type="Pfam" id="PF11667">
    <property type="entry name" value="DUF3267"/>
    <property type="match status" value="1"/>
</dbReference>
<dbReference type="InterPro" id="IPR021683">
    <property type="entry name" value="DUF3267"/>
</dbReference>
<reference evidence="2 3" key="1">
    <citation type="submission" date="2015-09" db="EMBL/GenBank/DDBJ databases">
        <authorList>
            <consortium name="Pathogen Informatics"/>
        </authorList>
    </citation>
    <scope>NUCLEOTIDE SEQUENCE [LARGE SCALE GENOMIC DNA]</scope>
    <source>
        <strain evidence="2 3">2789STDY5834856</strain>
    </source>
</reference>
<keyword evidence="1" id="KW-0472">Membrane</keyword>
<dbReference type="Proteomes" id="UP000095594">
    <property type="component" value="Unassembled WGS sequence"/>
</dbReference>
<evidence type="ECO:0000313" key="2">
    <source>
        <dbReference type="EMBL" id="CUN58882.1"/>
    </source>
</evidence>
<dbReference type="RefSeq" id="WP_055263013.1">
    <property type="nucleotide sequence ID" value="NZ_CABIXQ010000001.1"/>
</dbReference>
<feature type="transmembrane region" description="Helical" evidence="1">
    <location>
        <begin position="37"/>
        <end position="56"/>
    </location>
</feature>
<feature type="transmembrane region" description="Helical" evidence="1">
    <location>
        <begin position="155"/>
        <end position="178"/>
    </location>
</feature>
<organism evidence="2 3">
    <name type="scientific">Clostridium disporicum</name>
    <dbReference type="NCBI Taxonomy" id="84024"/>
    <lineage>
        <taxon>Bacteria</taxon>
        <taxon>Bacillati</taxon>
        <taxon>Bacillota</taxon>
        <taxon>Clostridia</taxon>
        <taxon>Eubacteriales</taxon>
        <taxon>Clostridiaceae</taxon>
        <taxon>Clostridium</taxon>
    </lineage>
</organism>